<evidence type="ECO:0000256" key="4">
    <source>
        <dbReference type="ARBA" id="ARBA00022737"/>
    </source>
</evidence>
<dbReference type="PANTHER" id="PTHR12447">
    <property type="entry name" value="ANKYRIN REPEAT DOMAIN-CONTAINING PROTEIN 13"/>
    <property type="match status" value="1"/>
</dbReference>
<dbReference type="GO" id="GO:0140036">
    <property type="term" value="F:ubiquitin-modified protein reader activity"/>
    <property type="evidence" value="ECO:0007669"/>
    <property type="project" value="UniProtKB-ARBA"/>
</dbReference>
<dbReference type="Gene3D" id="1.25.40.20">
    <property type="entry name" value="Ankyrin repeat-containing domain"/>
    <property type="match status" value="1"/>
</dbReference>
<feature type="compositionally biased region" description="Polar residues" evidence="9">
    <location>
        <begin position="33"/>
        <end position="52"/>
    </location>
</feature>
<feature type="region of interest" description="Disordered" evidence="9">
    <location>
        <begin position="124"/>
        <end position="158"/>
    </location>
</feature>
<dbReference type="GO" id="GO:0005886">
    <property type="term" value="C:plasma membrane"/>
    <property type="evidence" value="ECO:0007669"/>
    <property type="project" value="UniProtKB-SubCell"/>
</dbReference>
<dbReference type="SMART" id="SM00726">
    <property type="entry name" value="UIM"/>
    <property type="match status" value="3"/>
</dbReference>
<evidence type="ECO:0000256" key="9">
    <source>
        <dbReference type="SAM" id="MobiDB-lite"/>
    </source>
</evidence>
<dbReference type="InterPro" id="IPR003903">
    <property type="entry name" value="UIM_dom"/>
</dbReference>
<feature type="region of interest" description="Disordered" evidence="9">
    <location>
        <begin position="802"/>
        <end position="821"/>
    </location>
</feature>
<dbReference type="FunFam" id="1.25.40.20:FF:000057">
    <property type="entry name" value="Ankyrin repeat domain-containing protein 13B"/>
    <property type="match status" value="1"/>
</dbReference>
<comment type="caution">
    <text evidence="11">The sequence shown here is derived from an EMBL/GenBank/DDBJ whole genome shotgun (WGS) entry which is preliminary data.</text>
</comment>
<feature type="compositionally biased region" description="Polar residues" evidence="9">
    <location>
        <begin position="12"/>
        <end position="26"/>
    </location>
</feature>
<dbReference type="InterPro" id="IPR036770">
    <property type="entry name" value="Ankyrin_rpt-contain_sf"/>
</dbReference>
<dbReference type="GO" id="GO:0005770">
    <property type="term" value="C:late endosome"/>
    <property type="evidence" value="ECO:0007669"/>
    <property type="project" value="UniProtKB-SubCell"/>
</dbReference>
<feature type="compositionally biased region" description="Basic and acidic residues" evidence="9">
    <location>
        <begin position="809"/>
        <end position="821"/>
    </location>
</feature>
<accession>A0AAE1UK00</accession>
<keyword evidence="5" id="KW-0967">Endosome</keyword>
<comment type="subcellular location">
    <subcellularLocation>
        <location evidence="1">Cell membrane</location>
    </subcellularLocation>
    <subcellularLocation>
        <location evidence="2">Late endosome</location>
    </subcellularLocation>
</comment>
<feature type="region of interest" description="Disordered" evidence="9">
    <location>
        <begin position="756"/>
        <end position="783"/>
    </location>
</feature>
<evidence type="ECO:0000256" key="3">
    <source>
        <dbReference type="ARBA" id="ARBA00022475"/>
    </source>
</evidence>
<reference evidence="11" key="1">
    <citation type="submission" date="2023-11" db="EMBL/GenBank/DDBJ databases">
        <title>Genome assemblies of two species of porcelain crab, Petrolisthes cinctipes and Petrolisthes manimaculis (Anomura: Porcellanidae).</title>
        <authorList>
            <person name="Angst P."/>
        </authorList>
    </citation>
    <scope>NUCLEOTIDE SEQUENCE</scope>
    <source>
        <strain evidence="11">PB745_02</strain>
        <tissue evidence="11">Gill</tissue>
    </source>
</reference>
<dbReference type="PROSITE" id="PS50088">
    <property type="entry name" value="ANK_REPEAT"/>
    <property type="match status" value="1"/>
</dbReference>
<feature type="compositionally biased region" description="Low complexity" evidence="9">
    <location>
        <begin position="66"/>
        <end position="88"/>
    </location>
</feature>
<evidence type="ECO:0000256" key="7">
    <source>
        <dbReference type="ARBA" id="ARBA00024956"/>
    </source>
</evidence>
<keyword evidence="6" id="KW-0472">Membrane</keyword>
<organism evidence="11 12">
    <name type="scientific">Petrolisthes manimaculis</name>
    <dbReference type="NCBI Taxonomy" id="1843537"/>
    <lineage>
        <taxon>Eukaryota</taxon>
        <taxon>Metazoa</taxon>
        <taxon>Ecdysozoa</taxon>
        <taxon>Arthropoda</taxon>
        <taxon>Crustacea</taxon>
        <taxon>Multicrustacea</taxon>
        <taxon>Malacostraca</taxon>
        <taxon>Eumalacostraca</taxon>
        <taxon>Eucarida</taxon>
        <taxon>Decapoda</taxon>
        <taxon>Pleocyemata</taxon>
        <taxon>Anomura</taxon>
        <taxon>Galatheoidea</taxon>
        <taxon>Porcellanidae</taxon>
        <taxon>Petrolisthes</taxon>
    </lineage>
</organism>
<feature type="compositionally biased region" description="Low complexity" evidence="9">
    <location>
        <begin position="756"/>
        <end position="777"/>
    </location>
</feature>
<keyword evidence="12" id="KW-1185">Reference proteome</keyword>
<name>A0AAE1UK00_9EUCA</name>
<feature type="region of interest" description="Disordered" evidence="9">
    <location>
        <begin position="705"/>
        <end position="729"/>
    </location>
</feature>
<dbReference type="EMBL" id="JAWZYT010000622">
    <property type="protein sequence ID" value="KAK4321064.1"/>
    <property type="molecule type" value="Genomic_DNA"/>
</dbReference>
<dbReference type="InterPro" id="IPR002110">
    <property type="entry name" value="Ankyrin_rpt"/>
</dbReference>
<evidence type="ECO:0000313" key="12">
    <source>
        <dbReference type="Proteomes" id="UP001292094"/>
    </source>
</evidence>
<feature type="repeat" description="ANK" evidence="8">
    <location>
        <begin position="234"/>
        <end position="266"/>
    </location>
</feature>
<dbReference type="InterPro" id="IPR055285">
    <property type="entry name" value="ANKRD13_C"/>
</dbReference>
<keyword evidence="8" id="KW-0040">ANK repeat</keyword>
<feature type="region of interest" description="Disordered" evidence="9">
    <location>
        <begin position="1"/>
        <end position="54"/>
    </location>
</feature>
<dbReference type="PANTHER" id="PTHR12447:SF31">
    <property type="entry name" value="LD31969P"/>
    <property type="match status" value="1"/>
</dbReference>
<keyword evidence="3" id="KW-1003">Cell membrane</keyword>
<proteinExistence type="predicted"/>
<dbReference type="Pfam" id="PF11904">
    <property type="entry name" value="ANKRD13_C"/>
    <property type="match status" value="1"/>
</dbReference>
<dbReference type="Proteomes" id="UP001292094">
    <property type="component" value="Unassembled WGS sequence"/>
</dbReference>
<feature type="compositionally biased region" description="Low complexity" evidence="9">
    <location>
        <begin position="185"/>
        <end position="199"/>
    </location>
</feature>
<evidence type="ECO:0000259" key="10">
    <source>
        <dbReference type="Pfam" id="PF11904"/>
    </source>
</evidence>
<evidence type="ECO:0000256" key="1">
    <source>
        <dbReference type="ARBA" id="ARBA00004236"/>
    </source>
</evidence>
<keyword evidence="4" id="KW-0677">Repeat</keyword>
<dbReference type="SUPFAM" id="SSF48403">
    <property type="entry name" value="Ankyrin repeat"/>
    <property type="match status" value="1"/>
</dbReference>
<comment type="function">
    <text evidence="7">Ubiquitin-binding protein that specifically recognizes and binds 'Lys-63'-linked ubiquitin. Does not bind 'Lys-48'-linked ubiquitin. Positively regulates the internalization of ligand-activated EGFR by binding to the Ub moiety of ubiquitinated EGFR at the cell membrane.</text>
</comment>
<feature type="region of interest" description="Disordered" evidence="9">
    <location>
        <begin position="176"/>
        <end position="199"/>
    </location>
</feature>
<feature type="compositionally biased region" description="Polar residues" evidence="9">
    <location>
        <begin position="97"/>
        <end position="107"/>
    </location>
</feature>
<dbReference type="InterPro" id="IPR021832">
    <property type="entry name" value="ANKRD13"/>
</dbReference>
<dbReference type="SMART" id="SM00248">
    <property type="entry name" value="ANK"/>
    <property type="match status" value="2"/>
</dbReference>
<evidence type="ECO:0000313" key="11">
    <source>
        <dbReference type="EMBL" id="KAK4321064.1"/>
    </source>
</evidence>
<dbReference type="AlphaFoldDB" id="A0AAE1UK00"/>
<feature type="region of interest" description="Disordered" evidence="9">
    <location>
        <begin position="66"/>
        <end position="107"/>
    </location>
</feature>
<gene>
    <name evidence="11" type="ORF">Pmani_008114</name>
</gene>
<dbReference type="Pfam" id="PF12796">
    <property type="entry name" value="Ank_2"/>
    <property type="match status" value="1"/>
</dbReference>
<evidence type="ECO:0000256" key="5">
    <source>
        <dbReference type="ARBA" id="ARBA00022753"/>
    </source>
</evidence>
<dbReference type="PROSITE" id="PS50297">
    <property type="entry name" value="ANK_REP_REGION"/>
    <property type="match status" value="1"/>
</dbReference>
<sequence length="834" mass="92343">MATRNHPVRYCASSSVGKMNDYSSTENNKEDVSNSNTSSSATDVSNSNTSATDPLKEDIINSHASSATDISNSNASSAANVSNTSPATDPLKKDISNSHTSPVADVNNSNVLTADLLTEDVSNSHNSAIDPLKDDTSNSHTSADQLKENGHEQNYNNENNESCECDPIENQKTQQDHQCCGENNSTGSSSSTGGSSSSSSDTYPLHWLVWHNNYRKLDKQLTDRKFNKEVRDPRGRTPLMLAVTLGHLESTKVLLRHNCNVNVESSDGWTVLQEATATGDPELLGVVLEGRDTQRYTSRVAGIPCLLAKLKEAPDFYVEMKWEFTSWVPLVSRMCPSDTYRVYKSGSNVRIDTTLIGFDQTSWQRGNRSYIFKGQVDGATMMEVDHETRQVFVEKIRTLPVEQAQAYLRAHPGMVSHRLTTPIAITYIDTDKISFERDKAGIWGWRSDRSEVVNGHDCKVFSATNVELVTKTRTEHLTDADKDKCVPQSPIQTFLNIAEVEHKNSSTTTDKNATVNANNPNNVTAEEYFDAEVELKGRDIGRPKEITKKIQCFKAHLWLAEKYPLKLQEQVMPIVDLMAISSSHFAKLKHFIQMQLPNGFPVKIEIPLFHVLTARITFGNIFGVDDPKEHVMTESTDDKLTCIIDECVFDPPITYTTVGHSDEQHVQLSLEEDDALLQYAIQQSLVEAGTEQDQVDIWEALQAEHRPTPPTPYQGCISKPGSRPNTPTHLDLQSVEDAQLQRAIEESLALSIRVEAPNNTTTTTTTATTTTTTEAPGGPNGGGELTVTPGGSIIESELAMALSLSQQHQQEEDARSRQEEETLKRILQLSLTEK</sequence>
<dbReference type="PROSITE" id="PS50330">
    <property type="entry name" value="UIM"/>
    <property type="match status" value="1"/>
</dbReference>
<protein>
    <recommendedName>
        <fullName evidence="10">Ankyrin repeat domain-containing protein</fullName>
    </recommendedName>
</protein>
<feature type="domain" description="Ankyrin repeat" evidence="10">
    <location>
        <begin position="350"/>
        <end position="656"/>
    </location>
</feature>
<evidence type="ECO:0000256" key="2">
    <source>
        <dbReference type="ARBA" id="ARBA00004603"/>
    </source>
</evidence>
<dbReference type="GO" id="GO:0002091">
    <property type="term" value="P:negative regulation of receptor internalization"/>
    <property type="evidence" value="ECO:0007669"/>
    <property type="project" value="UniProtKB-ARBA"/>
</dbReference>
<evidence type="ECO:0000256" key="6">
    <source>
        <dbReference type="ARBA" id="ARBA00023136"/>
    </source>
</evidence>
<evidence type="ECO:0000256" key="8">
    <source>
        <dbReference type="PROSITE-ProRule" id="PRU00023"/>
    </source>
</evidence>